<organism evidence="4 5">
    <name type="scientific">Adiantum capillus-veneris</name>
    <name type="common">Maidenhair fern</name>
    <dbReference type="NCBI Taxonomy" id="13818"/>
    <lineage>
        <taxon>Eukaryota</taxon>
        <taxon>Viridiplantae</taxon>
        <taxon>Streptophyta</taxon>
        <taxon>Embryophyta</taxon>
        <taxon>Tracheophyta</taxon>
        <taxon>Polypodiopsida</taxon>
        <taxon>Polypodiidae</taxon>
        <taxon>Polypodiales</taxon>
        <taxon>Pteridineae</taxon>
        <taxon>Pteridaceae</taxon>
        <taxon>Vittarioideae</taxon>
        <taxon>Adiantum</taxon>
    </lineage>
</organism>
<sequence length="426" mass="47965">MEALSSAEAYDQVLALERNLLAASKSKGSFDPAVRRLRTSIRDSYEALILRNLAFCEAFEVEQALWRLHYREIEGFRLKIRKLLTVREQTEGPEPAACNRKKRKKEPRKEPLLRALASFRSFLGEASGFFHGLLIKLRLQHGIASSLGNIDRFSAEGDVKEDLRRCMVTCNRVLVYLGDLARYKELYAVIDSSVRNWSVAANYYKQAAVLWPSSGNPYNQLAVLCTYCGNNLTALYLYCRSLAVSVPFETAWDNVVLLLEKNKQVAAQVSAAGSDVDKRIRVEITLPTNLHCFIVEQDLWSIHKVARSQGLFIILFIELVRTILIQSSTDEVDRALIAVDRKHEQFLYEAMYAVKSSKLEGCLCGGFPSSGCVLGKLLDAFLCFFPRAHGEVIVIRLLTIDCAEGHSLVDVSMTNRACRDPLVFPL</sequence>
<dbReference type="Pfam" id="PF10373">
    <property type="entry name" value="EST1_DNA_bind"/>
    <property type="match status" value="1"/>
</dbReference>
<evidence type="ECO:0000313" key="4">
    <source>
        <dbReference type="EMBL" id="KAI5067026.1"/>
    </source>
</evidence>
<dbReference type="EMBL" id="JABFUD020000017">
    <property type="protein sequence ID" value="KAI5067026.1"/>
    <property type="molecule type" value="Genomic_DNA"/>
</dbReference>
<comment type="caution">
    <text evidence="4">The sequence shown here is derived from an EMBL/GenBank/DDBJ whole genome shotgun (WGS) entry which is preliminary data.</text>
</comment>
<dbReference type="PANTHER" id="PTHR15696:SF0">
    <property type="entry name" value="TELOMERASE-BINDING PROTEIN EST1A"/>
    <property type="match status" value="1"/>
</dbReference>
<dbReference type="FunFam" id="1.25.40.10:FF:000225">
    <property type="entry name" value="Protein SMG7"/>
    <property type="match status" value="1"/>
</dbReference>
<evidence type="ECO:0000313" key="5">
    <source>
        <dbReference type="Proteomes" id="UP000886520"/>
    </source>
</evidence>
<dbReference type="Gene3D" id="1.25.40.10">
    <property type="entry name" value="Tetratricopeptide repeat domain"/>
    <property type="match status" value="1"/>
</dbReference>
<feature type="domain" description="Telomerase activating protein Est1-like N-terminal" evidence="3">
    <location>
        <begin position="60"/>
        <end position="187"/>
    </location>
</feature>
<dbReference type="OrthoDB" id="69928at2759"/>
<gene>
    <name evidence="4" type="ORF">GOP47_0017554</name>
</gene>
<proteinExistence type="predicted"/>
<dbReference type="InterPro" id="IPR018834">
    <property type="entry name" value="DNA/RNA-bd_Est1-type"/>
</dbReference>
<dbReference type="PANTHER" id="PTHR15696">
    <property type="entry name" value="SMG-7 SUPPRESSOR WITH MORPHOLOGICAL EFFECT ON GENITALIA PROTEIN 7"/>
    <property type="match status" value="1"/>
</dbReference>
<protein>
    <submittedName>
        <fullName evidence="4">Uncharacterized protein</fullName>
    </submittedName>
</protein>
<keyword evidence="1" id="KW-0677">Repeat</keyword>
<evidence type="ECO:0000259" key="3">
    <source>
        <dbReference type="Pfam" id="PF10374"/>
    </source>
</evidence>
<dbReference type="GO" id="GO:0000184">
    <property type="term" value="P:nuclear-transcribed mRNA catabolic process, nonsense-mediated decay"/>
    <property type="evidence" value="ECO:0007669"/>
    <property type="project" value="TreeGrafter"/>
</dbReference>
<name>A0A9D4UFK1_ADICA</name>
<dbReference type="GO" id="GO:0005697">
    <property type="term" value="C:telomerase holoenzyme complex"/>
    <property type="evidence" value="ECO:0007669"/>
    <property type="project" value="TreeGrafter"/>
</dbReference>
<feature type="domain" description="DNA/RNA-binding" evidence="2">
    <location>
        <begin position="200"/>
        <end position="329"/>
    </location>
</feature>
<dbReference type="GO" id="GO:0042162">
    <property type="term" value="F:telomeric DNA binding"/>
    <property type="evidence" value="ECO:0007669"/>
    <property type="project" value="TreeGrafter"/>
</dbReference>
<dbReference type="Proteomes" id="UP000886520">
    <property type="component" value="Chromosome 17"/>
</dbReference>
<dbReference type="GO" id="GO:0070034">
    <property type="term" value="F:telomerase RNA binding"/>
    <property type="evidence" value="ECO:0007669"/>
    <property type="project" value="TreeGrafter"/>
</dbReference>
<dbReference type="SUPFAM" id="SSF48452">
    <property type="entry name" value="TPR-like"/>
    <property type="match status" value="1"/>
</dbReference>
<dbReference type="AlphaFoldDB" id="A0A9D4UFK1"/>
<reference evidence="4" key="1">
    <citation type="submission" date="2021-01" db="EMBL/GenBank/DDBJ databases">
        <title>Adiantum capillus-veneris genome.</title>
        <authorList>
            <person name="Fang Y."/>
            <person name="Liao Q."/>
        </authorList>
    </citation>
    <scope>NUCLEOTIDE SEQUENCE</scope>
    <source>
        <strain evidence="4">H3</strain>
        <tissue evidence="4">Leaf</tissue>
    </source>
</reference>
<keyword evidence="5" id="KW-1185">Reference proteome</keyword>
<evidence type="ECO:0000256" key="1">
    <source>
        <dbReference type="ARBA" id="ARBA00022737"/>
    </source>
</evidence>
<dbReference type="InterPro" id="IPR011990">
    <property type="entry name" value="TPR-like_helical_dom_sf"/>
</dbReference>
<dbReference type="InterPro" id="IPR045153">
    <property type="entry name" value="Est1/Ebs1-like"/>
</dbReference>
<dbReference type="Pfam" id="PF10374">
    <property type="entry name" value="EST1"/>
    <property type="match status" value="1"/>
</dbReference>
<evidence type="ECO:0000259" key="2">
    <source>
        <dbReference type="Pfam" id="PF10373"/>
    </source>
</evidence>
<accession>A0A9D4UFK1</accession>
<dbReference type="InterPro" id="IPR019458">
    <property type="entry name" value="Est1-like_N"/>
</dbReference>